<dbReference type="SUPFAM" id="SSF54695">
    <property type="entry name" value="POZ domain"/>
    <property type="match status" value="1"/>
</dbReference>
<evidence type="ECO:0000313" key="2">
    <source>
        <dbReference type="EMBL" id="EFJ00146.1"/>
    </source>
</evidence>
<evidence type="ECO:0000313" key="3">
    <source>
        <dbReference type="Proteomes" id="UP000007431"/>
    </source>
</evidence>
<gene>
    <name evidence="2" type="ORF">SCHCODRAFT_105403</name>
</gene>
<feature type="non-terminal residue" evidence="2">
    <location>
        <position position="334"/>
    </location>
</feature>
<sequence length="334" mass="38535">MSITTDGCTRDPDLWFDDGNLVIQVTSRLFRVHRGVLAFSSNYFRDMINFPKTQEQDTYEDVPLIALHDDDPRDAAEFLKALYMPYYFPAPPAKTTFETLEGVLRLAHKYDVPALRRCALKHLSTSFPTDLGEISKCQNHPLRPYTYLEVDRLPELMAVASLAHEVHAKWLLPAVFLDTLQFDAVALGSSREWRGRRRYFTHADLVQCFHGRDALHKKIPFSLFISPCVAGPPDHCLLAKTRCFDEDDVVTYHRYPLTYFTEWMVRNSDKPFCQPCQDDMGTKYAQWLDDTWAMLPKVFGLPDWDKLLELKRQDMGLVPVSSSTNKDGVQMNQD</sequence>
<protein>
    <recommendedName>
        <fullName evidence="1">BTB domain-containing protein</fullName>
    </recommendedName>
</protein>
<dbReference type="PROSITE" id="PS50097">
    <property type="entry name" value="BTB"/>
    <property type="match status" value="1"/>
</dbReference>
<dbReference type="Gene3D" id="3.30.710.10">
    <property type="entry name" value="Potassium Channel Kv1.1, Chain A"/>
    <property type="match status" value="1"/>
</dbReference>
<dbReference type="Proteomes" id="UP000007431">
    <property type="component" value="Unassembled WGS sequence"/>
</dbReference>
<dbReference type="Pfam" id="PF00651">
    <property type="entry name" value="BTB"/>
    <property type="match status" value="1"/>
</dbReference>
<feature type="domain" description="BTB" evidence="1">
    <location>
        <begin position="19"/>
        <end position="83"/>
    </location>
</feature>
<evidence type="ECO:0000259" key="1">
    <source>
        <dbReference type="PROSITE" id="PS50097"/>
    </source>
</evidence>
<dbReference type="VEuPathDB" id="FungiDB:SCHCODRAFT_02607004"/>
<dbReference type="RefSeq" id="XP_003035048.1">
    <property type="nucleotide sequence ID" value="XM_003035002.1"/>
</dbReference>
<organism evidence="3">
    <name type="scientific">Schizophyllum commune (strain H4-8 / FGSC 9210)</name>
    <name type="common">Split gill fungus</name>
    <dbReference type="NCBI Taxonomy" id="578458"/>
    <lineage>
        <taxon>Eukaryota</taxon>
        <taxon>Fungi</taxon>
        <taxon>Dikarya</taxon>
        <taxon>Basidiomycota</taxon>
        <taxon>Agaricomycotina</taxon>
        <taxon>Agaricomycetes</taxon>
        <taxon>Agaricomycetidae</taxon>
        <taxon>Agaricales</taxon>
        <taxon>Schizophyllaceae</taxon>
        <taxon>Schizophyllum</taxon>
    </lineage>
</organism>
<dbReference type="eggNOG" id="ENOG502SS61">
    <property type="taxonomic scope" value="Eukaryota"/>
</dbReference>
<dbReference type="SMART" id="SM00225">
    <property type="entry name" value="BTB"/>
    <property type="match status" value="1"/>
</dbReference>
<dbReference type="InterPro" id="IPR011333">
    <property type="entry name" value="SKP1/BTB/POZ_sf"/>
</dbReference>
<dbReference type="InParanoid" id="D8PW36"/>
<dbReference type="OMA" id="ERRCNAS"/>
<dbReference type="InterPro" id="IPR000210">
    <property type="entry name" value="BTB/POZ_dom"/>
</dbReference>
<proteinExistence type="predicted"/>
<reference evidence="2 3" key="1">
    <citation type="journal article" date="2010" name="Nat. Biotechnol.">
        <title>Genome sequence of the model mushroom Schizophyllum commune.</title>
        <authorList>
            <person name="Ohm R.A."/>
            <person name="de Jong J.F."/>
            <person name="Lugones L.G."/>
            <person name="Aerts A."/>
            <person name="Kothe E."/>
            <person name="Stajich J.E."/>
            <person name="de Vries R.P."/>
            <person name="Record E."/>
            <person name="Levasseur A."/>
            <person name="Baker S.E."/>
            <person name="Bartholomew K.A."/>
            <person name="Coutinho P.M."/>
            <person name="Erdmann S."/>
            <person name="Fowler T.J."/>
            <person name="Gathman A.C."/>
            <person name="Lombard V."/>
            <person name="Henrissat B."/>
            <person name="Knabe N."/>
            <person name="Kuees U."/>
            <person name="Lilly W.W."/>
            <person name="Lindquist E."/>
            <person name="Lucas S."/>
            <person name="Magnuson J.K."/>
            <person name="Piumi F."/>
            <person name="Raudaskoski M."/>
            <person name="Salamov A."/>
            <person name="Schmutz J."/>
            <person name="Schwarze F.W.M.R."/>
            <person name="vanKuyk P.A."/>
            <person name="Horton J.S."/>
            <person name="Grigoriev I.V."/>
            <person name="Woesten H.A.B."/>
        </authorList>
    </citation>
    <scope>NUCLEOTIDE SEQUENCE [LARGE SCALE GENOMIC DNA]</scope>
    <source>
        <strain evidence="3">H4-8 / FGSC 9210</strain>
    </source>
</reference>
<keyword evidence="3" id="KW-1185">Reference proteome</keyword>
<accession>D8PW36</accession>
<dbReference type="EMBL" id="GL377303">
    <property type="protein sequence ID" value="EFJ00146.1"/>
    <property type="molecule type" value="Genomic_DNA"/>
</dbReference>
<dbReference type="KEGG" id="scm:SCHCO_02607004"/>
<dbReference type="OrthoDB" id="3036049at2759"/>
<dbReference type="CDD" id="cd18186">
    <property type="entry name" value="BTB_POZ_ZBTB_KLHL-like"/>
    <property type="match status" value="1"/>
</dbReference>
<dbReference type="GeneID" id="9587673"/>
<dbReference type="HOGENOM" id="CLU_033082_3_1_1"/>
<name>D8PW36_SCHCM</name>
<dbReference type="AlphaFoldDB" id="D8PW36"/>